<dbReference type="InterPro" id="IPR039498">
    <property type="entry name" value="NTP_transf_5"/>
</dbReference>
<organism evidence="1 2">
    <name type="scientific">Thiocystis violascens (strain ATCC 17096 / DSM 198 / 6111)</name>
    <name type="common">Chromatium violascens</name>
    <dbReference type="NCBI Taxonomy" id="765911"/>
    <lineage>
        <taxon>Bacteria</taxon>
        <taxon>Pseudomonadati</taxon>
        <taxon>Pseudomonadota</taxon>
        <taxon>Gammaproteobacteria</taxon>
        <taxon>Chromatiales</taxon>
        <taxon>Chromatiaceae</taxon>
        <taxon>Thiocystis</taxon>
    </lineage>
</organism>
<reference evidence="1 2" key="1">
    <citation type="submission" date="2012-06" db="EMBL/GenBank/DDBJ databases">
        <title>Complete sequence of Thiocystis violascens DSM 198.</title>
        <authorList>
            <consortium name="US DOE Joint Genome Institute"/>
            <person name="Lucas S."/>
            <person name="Han J."/>
            <person name="Lapidus A."/>
            <person name="Cheng J.-F."/>
            <person name="Goodwin L."/>
            <person name="Pitluck S."/>
            <person name="Peters L."/>
            <person name="Ovchinnikova G."/>
            <person name="Teshima H."/>
            <person name="Detter J.C."/>
            <person name="Han C."/>
            <person name="Tapia R."/>
            <person name="Land M."/>
            <person name="Hauser L."/>
            <person name="Kyrpides N."/>
            <person name="Ivanova N."/>
            <person name="Pagani I."/>
            <person name="Vogl K."/>
            <person name="Liu Z."/>
            <person name="Frigaard N.-U."/>
            <person name="Bryant D."/>
            <person name="Woyke T."/>
        </authorList>
    </citation>
    <scope>NUCLEOTIDE SEQUENCE [LARGE SCALE GENOMIC DNA]</scope>
    <source>
        <strain evidence="2">ATCC 17096 / DSM 198 / 6111</strain>
    </source>
</reference>
<proteinExistence type="predicted"/>
<evidence type="ECO:0000313" key="1">
    <source>
        <dbReference type="EMBL" id="AFL76094.1"/>
    </source>
</evidence>
<dbReference type="Pfam" id="PF14907">
    <property type="entry name" value="NTP_transf_5"/>
    <property type="match status" value="1"/>
</dbReference>
<dbReference type="AlphaFoldDB" id="I3YGH6"/>
<sequence>MSDATKRTSSLLLTALRAPETLTALPARNWDLLVRVARRTRLLARLEADLAQLGLLDTIPPRVANHLRSARNLVQHRQTLLNWEVNRILWALDGLDAPIVALKGMAYSLAQLPPARGRFFADVDLLVPHTDIEAVEQRLLARGWTRMRIDPYDDNYYRVWMHEIPPLRHREREIEIDIHHRILPRTSRLQPDPVRLFEQARTLPGSRIRVLAPNDMVLHALVHLFLEGDPQEGLRLRDLIDVADLLNHFGAETGFWDGLVPRANQLGLGRPLYYGLRFARRLLDTEIPGSVLDAAAQGAPPLPVRVLMDWLVPLAILPEHPDHPRRRAAIARWLLYARAHWLRMPPFLLARHLGYKAWLRAWGVRKGIAVIPQNLPQR</sequence>
<accession>I3YGH6</accession>
<evidence type="ECO:0000313" key="2">
    <source>
        <dbReference type="Proteomes" id="UP000006062"/>
    </source>
</evidence>
<dbReference type="KEGG" id="tvi:Thivi_4281"/>
<gene>
    <name evidence="1" type="ordered locus">Thivi_4281</name>
</gene>
<dbReference type="eggNOG" id="COG1216">
    <property type="taxonomic scope" value="Bacteria"/>
</dbReference>
<dbReference type="Proteomes" id="UP000006062">
    <property type="component" value="Chromosome"/>
</dbReference>
<dbReference type="STRING" id="765911.Thivi_4281"/>
<protein>
    <recommendedName>
        <fullName evidence="3">Nucleotidyltransferase family protein</fullName>
    </recommendedName>
</protein>
<evidence type="ECO:0008006" key="3">
    <source>
        <dbReference type="Google" id="ProtNLM"/>
    </source>
</evidence>
<keyword evidence="2" id="KW-1185">Reference proteome</keyword>
<dbReference type="EMBL" id="CP003154">
    <property type="protein sequence ID" value="AFL76094.1"/>
    <property type="molecule type" value="Genomic_DNA"/>
</dbReference>
<dbReference type="OrthoDB" id="5497963at2"/>
<dbReference type="RefSeq" id="WP_014780474.1">
    <property type="nucleotide sequence ID" value="NC_018012.1"/>
</dbReference>
<dbReference type="Gene3D" id="3.30.460.40">
    <property type="match status" value="1"/>
</dbReference>
<name>I3YGH6_THIV6</name>
<dbReference type="HOGENOM" id="CLU_062407_0_0_6"/>